<evidence type="ECO:0000259" key="3">
    <source>
        <dbReference type="PROSITE" id="PS51900"/>
    </source>
</evidence>
<protein>
    <recommendedName>
        <fullName evidence="3">Core-binding (CB) domain-containing protein</fullName>
    </recommendedName>
</protein>
<dbReference type="RefSeq" id="WP_051456558.1">
    <property type="nucleotide sequence ID" value="NZ_ATAX01000019.1"/>
</dbReference>
<dbReference type="SUPFAM" id="SSF56349">
    <property type="entry name" value="DNA breaking-rejoining enzymes"/>
    <property type="match status" value="1"/>
</dbReference>
<dbReference type="GO" id="GO:0003677">
    <property type="term" value="F:DNA binding"/>
    <property type="evidence" value="ECO:0007669"/>
    <property type="project" value="UniProtKB-UniRule"/>
</dbReference>
<evidence type="ECO:0000256" key="1">
    <source>
        <dbReference type="ARBA" id="ARBA00023125"/>
    </source>
</evidence>
<comment type="caution">
    <text evidence="4">The sequence shown here is derived from an EMBL/GenBank/DDBJ whole genome shotgun (WGS) entry which is preliminary data.</text>
</comment>
<dbReference type="Gene3D" id="1.10.150.130">
    <property type="match status" value="1"/>
</dbReference>
<reference evidence="4 5" key="1">
    <citation type="journal article" date="2014" name="PLoS ONE">
        <title>Rumen cellulosomics: divergent fiber-degrading strategies revealed by comparative genome-wide analysis of six ruminococcal strains.</title>
        <authorList>
            <person name="Dassa B."/>
            <person name="Borovok I."/>
            <person name="Ruimy-Israeli V."/>
            <person name="Lamed R."/>
            <person name="Flint H.J."/>
            <person name="Duncan S.H."/>
            <person name="Henrissat B."/>
            <person name="Coutinho P."/>
            <person name="Morrison M."/>
            <person name="Mosoni P."/>
            <person name="Yeoman C.J."/>
            <person name="White B.A."/>
            <person name="Bayer E.A."/>
        </authorList>
    </citation>
    <scope>NUCLEOTIDE SEQUENCE [LARGE SCALE GENOMIC DNA]</scope>
    <source>
        <strain evidence="4 5">007c</strain>
    </source>
</reference>
<dbReference type="InterPro" id="IPR011010">
    <property type="entry name" value="DNA_brk_join_enz"/>
</dbReference>
<dbReference type="PROSITE" id="PS51900">
    <property type="entry name" value="CB"/>
    <property type="match status" value="1"/>
</dbReference>
<keyword evidence="1 2" id="KW-0238">DNA-binding</keyword>
<gene>
    <name evidence="4" type="ORF">RF007C_01255</name>
</gene>
<evidence type="ECO:0000256" key="2">
    <source>
        <dbReference type="PROSITE-ProRule" id="PRU01248"/>
    </source>
</evidence>
<dbReference type="EMBL" id="ATAX01000019">
    <property type="protein sequence ID" value="EWM54127.1"/>
    <property type="molecule type" value="Genomic_DNA"/>
</dbReference>
<dbReference type="PATRIC" id="fig|1341157.4.peg.1244"/>
<feature type="domain" description="Core-binding (CB)" evidence="3">
    <location>
        <begin position="1"/>
        <end position="49"/>
    </location>
</feature>
<name>W7V085_RUMFL</name>
<evidence type="ECO:0000313" key="5">
    <source>
        <dbReference type="Proteomes" id="UP000019365"/>
    </source>
</evidence>
<dbReference type="eggNOG" id="COG0582">
    <property type="taxonomic scope" value="Bacteria"/>
</dbReference>
<proteinExistence type="predicted"/>
<sequence>MDKITPRHVQAFINSLSEKDANMLNGNPLSLKAIRHYHSFISEVFTYGERRGVVSKNPCKKVILPKIQYTEKQIYTSDDIQRILVLLEKEQLQFRVFFTLMIYSGFRIHG</sequence>
<accession>W7V085</accession>
<dbReference type="InterPro" id="IPR044068">
    <property type="entry name" value="CB"/>
</dbReference>
<evidence type="ECO:0000313" key="4">
    <source>
        <dbReference type="EMBL" id="EWM54127.1"/>
    </source>
</evidence>
<dbReference type="AlphaFoldDB" id="W7V085"/>
<dbReference type="Proteomes" id="UP000019365">
    <property type="component" value="Unassembled WGS sequence"/>
</dbReference>
<keyword evidence="5" id="KW-1185">Reference proteome</keyword>
<organism evidence="4 5">
    <name type="scientific">Ruminococcus flavefaciens 007c</name>
    <dbReference type="NCBI Taxonomy" id="1341157"/>
    <lineage>
        <taxon>Bacteria</taxon>
        <taxon>Bacillati</taxon>
        <taxon>Bacillota</taxon>
        <taxon>Clostridia</taxon>
        <taxon>Eubacteriales</taxon>
        <taxon>Oscillospiraceae</taxon>
        <taxon>Ruminococcus</taxon>
    </lineage>
</organism>
<dbReference type="InterPro" id="IPR010998">
    <property type="entry name" value="Integrase_recombinase_N"/>
</dbReference>